<dbReference type="InterPro" id="IPR032675">
    <property type="entry name" value="LRR_dom_sf"/>
</dbReference>
<comment type="caution">
    <text evidence="2">The sequence shown here is derived from an EMBL/GenBank/DDBJ whole genome shotgun (WGS) entry which is preliminary data.</text>
</comment>
<accession>A0A443SH95</accession>
<dbReference type="VEuPathDB" id="VectorBase:LDEU005141"/>
<proteinExistence type="predicted"/>
<dbReference type="Gene3D" id="3.80.10.10">
    <property type="entry name" value="Ribonuclease Inhibitor"/>
    <property type="match status" value="1"/>
</dbReference>
<dbReference type="Proteomes" id="UP000288716">
    <property type="component" value="Unassembled WGS sequence"/>
</dbReference>
<feature type="domain" description="F-box" evidence="1">
    <location>
        <begin position="25"/>
        <end position="60"/>
    </location>
</feature>
<protein>
    <recommendedName>
        <fullName evidence="1">F-box domain-containing protein</fullName>
    </recommendedName>
</protein>
<gene>
    <name evidence="2" type="ORF">B4U80_12920</name>
</gene>
<evidence type="ECO:0000313" key="3">
    <source>
        <dbReference type="Proteomes" id="UP000288716"/>
    </source>
</evidence>
<evidence type="ECO:0000313" key="2">
    <source>
        <dbReference type="EMBL" id="RWS26898.1"/>
    </source>
</evidence>
<sequence length="291" mass="33841">MEVCDFRDGMYAKIAEKLNENCPLMNLNEYVYKELFSYVSGKNILNLRFVSKGLKKCVDDYLISSRKEITINPKMKKEQVAFICEFFSKVMTLKLKGFTNSSQNRRKSRDFAFIFRRKLPNLRKVHIEHCDCEDLHFMIRELFTNPQLEKLHISHSKLYKEGYNSIDSQLIELSLVVPDTSYLKLLSSTSVLTNAVNLESLEIVVTKQNQVYKGFPFRDLLLRSKRLKKLKLALFIPASDVRFLKGAKIEKFTLSSPNPRLLRKKIPDNIAVYVPMPLYMAMQQLGFGVND</sequence>
<keyword evidence="3" id="KW-1185">Reference proteome</keyword>
<dbReference type="InterPro" id="IPR001810">
    <property type="entry name" value="F-box_dom"/>
</dbReference>
<evidence type="ECO:0000259" key="1">
    <source>
        <dbReference type="Pfam" id="PF00646"/>
    </source>
</evidence>
<dbReference type="Pfam" id="PF00646">
    <property type="entry name" value="F-box"/>
    <property type="match status" value="1"/>
</dbReference>
<reference evidence="2 3" key="1">
    <citation type="journal article" date="2018" name="Gigascience">
        <title>Genomes of trombidid mites reveal novel predicted allergens and laterally-transferred genes associated with secondary metabolism.</title>
        <authorList>
            <person name="Dong X."/>
            <person name="Chaisiri K."/>
            <person name="Xia D."/>
            <person name="Armstrong S.D."/>
            <person name="Fang Y."/>
            <person name="Donnelly M.J."/>
            <person name="Kadowaki T."/>
            <person name="McGarry J.W."/>
            <person name="Darby A.C."/>
            <person name="Makepeace B.L."/>
        </authorList>
    </citation>
    <scope>NUCLEOTIDE SEQUENCE [LARGE SCALE GENOMIC DNA]</scope>
    <source>
        <strain evidence="2">UoL-UT</strain>
    </source>
</reference>
<name>A0A443SH95_9ACAR</name>
<organism evidence="2 3">
    <name type="scientific">Leptotrombidium deliense</name>
    <dbReference type="NCBI Taxonomy" id="299467"/>
    <lineage>
        <taxon>Eukaryota</taxon>
        <taxon>Metazoa</taxon>
        <taxon>Ecdysozoa</taxon>
        <taxon>Arthropoda</taxon>
        <taxon>Chelicerata</taxon>
        <taxon>Arachnida</taxon>
        <taxon>Acari</taxon>
        <taxon>Acariformes</taxon>
        <taxon>Trombidiformes</taxon>
        <taxon>Prostigmata</taxon>
        <taxon>Anystina</taxon>
        <taxon>Parasitengona</taxon>
        <taxon>Trombiculoidea</taxon>
        <taxon>Trombiculidae</taxon>
        <taxon>Leptotrombidium</taxon>
    </lineage>
</organism>
<dbReference type="SUPFAM" id="SSF52047">
    <property type="entry name" value="RNI-like"/>
    <property type="match status" value="1"/>
</dbReference>
<dbReference type="EMBL" id="NCKV01002395">
    <property type="protein sequence ID" value="RWS26898.1"/>
    <property type="molecule type" value="Genomic_DNA"/>
</dbReference>
<dbReference type="AlphaFoldDB" id="A0A443SH95"/>